<gene>
    <name evidence="1" type="ORF">AArcMg_4067</name>
</gene>
<reference evidence="1 2" key="1">
    <citation type="submission" date="2018-02" db="EMBL/GenBank/DDBJ databases">
        <title>Phenotypic and genomic properties of facultatively anaerobic sulfur-reducing natronoarchaea from hypersaline soda lakes.</title>
        <authorList>
            <person name="Sorokin D.Y."/>
            <person name="Kublanov I.V."/>
            <person name="Roman P."/>
            <person name="Sinninghe Damste J.S."/>
            <person name="Golyshin P.N."/>
            <person name="Rojo D."/>
            <person name="Ciordia S."/>
            <person name="Mena M.D.C."/>
            <person name="Ferrer M."/>
            <person name="Messina E."/>
            <person name="Smedile F."/>
            <person name="La Spada G."/>
            <person name="La Cono V."/>
            <person name="Yakimov M.M."/>
        </authorList>
    </citation>
    <scope>NUCLEOTIDE SEQUENCE [LARGE SCALE GENOMIC DNA]</scope>
    <source>
        <strain evidence="1 2">AArc-Mg</strain>
        <plasmid evidence="2">paarc-mg-01</plasmid>
    </source>
</reference>
<dbReference type="AlphaFoldDB" id="A0A346PK47"/>
<dbReference type="KEGG" id="nag:AArcMg_4067"/>
<organism evidence="1 2">
    <name type="scientific">Natrarchaeobaculum sulfurireducens</name>
    <dbReference type="NCBI Taxonomy" id="2044521"/>
    <lineage>
        <taxon>Archaea</taxon>
        <taxon>Methanobacteriati</taxon>
        <taxon>Methanobacteriota</taxon>
        <taxon>Stenosarchaea group</taxon>
        <taxon>Halobacteria</taxon>
        <taxon>Halobacteriales</taxon>
        <taxon>Natrialbaceae</taxon>
        <taxon>Natrarchaeobaculum</taxon>
    </lineage>
</organism>
<geneLocation type="plasmid" evidence="2">
    <name>paarc-mg-01</name>
</geneLocation>
<keyword evidence="1" id="KW-0614">Plasmid</keyword>
<evidence type="ECO:0000313" key="2">
    <source>
        <dbReference type="Proteomes" id="UP000258613"/>
    </source>
</evidence>
<evidence type="ECO:0000313" key="1">
    <source>
        <dbReference type="EMBL" id="AXR79892.1"/>
    </source>
</evidence>
<sequence length="77" mass="8263">MDGLASRGYIVRSVVVGPNEGTALEVLPRTSGVSSSSGFLDQHHSWIKEEHISAPALTPVSLDIGIPVEYVRPKYTS</sequence>
<dbReference type="EMBL" id="CP027032">
    <property type="protein sequence ID" value="AXR79892.1"/>
    <property type="molecule type" value="Genomic_DNA"/>
</dbReference>
<proteinExistence type="predicted"/>
<keyword evidence="2" id="KW-1185">Reference proteome</keyword>
<dbReference type="Proteomes" id="UP000258613">
    <property type="component" value="Plasmid pAArc-Mg-01"/>
</dbReference>
<protein>
    <submittedName>
        <fullName evidence="1">Uncharacterized protein</fullName>
    </submittedName>
</protein>
<name>A0A346PK47_9EURY</name>
<accession>A0A346PK47</accession>